<gene>
    <name evidence="2" type="ORF">SMN809_LOCUS84447</name>
</gene>
<name>A0A8S3K805_9BILA</name>
<protein>
    <recommendedName>
        <fullName evidence="1">PARP catalytic domain-containing protein</fullName>
    </recommendedName>
</protein>
<dbReference type="Proteomes" id="UP000676336">
    <property type="component" value="Unassembled WGS sequence"/>
</dbReference>
<sequence>LLEDAYESMKKLIAKQCKGSNPNERSLFHGTKGDGIDGIRDDGFDDRYFSPSGNWGT</sequence>
<dbReference type="AlphaFoldDB" id="A0A8S3K805"/>
<dbReference type="GO" id="GO:0003950">
    <property type="term" value="F:NAD+ poly-ADP-ribosyltransferase activity"/>
    <property type="evidence" value="ECO:0007669"/>
    <property type="project" value="InterPro"/>
</dbReference>
<evidence type="ECO:0000259" key="1">
    <source>
        <dbReference type="PROSITE" id="PS51059"/>
    </source>
</evidence>
<feature type="non-terminal residue" evidence="2">
    <location>
        <position position="1"/>
    </location>
</feature>
<reference evidence="2" key="1">
    <citation type="submission" date="2021-02" db="EMBL/GenBank/DDBJ databases">
        <authorList>
            <person name="Nowell W R."/>
        </authorList>
    </citation>
    <scope>NUCLEOTIDE SEQUENCE</scope>
</reference>
<evidence type="ECO:0000313" key="3">
    <source>
        <dbReference type="Proteomes" id="UP000676336"/>
    </source>
</evidence>
<comment type="caution">
    <text evidence="2">The sequence shown here is derived from an EMBL/GenBank/DDBJ whole genome shotgun (WGS) entry which is preliminary data.</text>
</comment>
<dbReference type="Gene3D" id="3.90.228.10">
    <property type="match status" value="1"/>
</dbReference>
<evidence type="ECO:0000313" key="2">
    <source>
        <dbReference type="EMBL" id="CAF5225732.1"/>
    </source>
</evidence>
<proteinExistence type="predicted"/>
<organism evidence="2 3">
    <name type="scientific">Rotaria magnacalcarata</name>
    <dbReference type="NCBI Taxonomy" id="392030"/>
    <lineage>
        <taxon>Eukaryota</taxon>
        <taxon>Metazoa</taxon>
        <taxon>Spiralia</taxon>
        <taxon>Gnathifera</taxon>
        <taxon>Rotifera</taxon>
        <taxon>Eurotatoria</taxon>
        <taxon>Bdelloidea</taxon>
        <taxon>Philodinida</taxon>
        <taxon>Philodinidae</taxon>
        <taxon>Rotaria</taxon>
    </lineage>
</organism>
<dbReference type="PROSITE" id="PS51059">
    <property type="entry name" value="PARP_CATALYTIC"/>
    <property type="match status" value="1"/>
</dbReference>
<dbReference type="InterPro" id="IPR012317">
    <property type="entry name" value="Poly(ADP-ribose)pol_cat_dom"/>
</dbReference>
<dbReference type="EMBL" id="CAJOBI010359996">
    <property type="protein sequence ID" value="CAF5225732.1"/>
    <property type="molecule type" value="Genomic_DNA"/>
</dbReference>
<feature type="domain" description="PARP catalytic" evidence="1">
    <location>
        <begin position="1"/>
        <end position="57"/>
    </location>
</feature>
<accession>A0A8S3K805</accession>